<evidence type="ECO:0000256" key="13">
    <source>
        <dbReference type="SAM" id="Phobius"/>
    </source>
</evidence>
<feature type="transmembrane region" description="Helical" evidence="13">
    <location>
        <begin position="241"/>
        <end position="260"/>
    </location>
</feature>
<evidence type="ECO:0000256" key="8">
    <source>
        <dbReference type="ARBA" id="ARBA00022692"/>
    </source>
</evidence>
<evidence type="ECO:0000256" key="12">
    <source>
        <dbReference type="ARBA" id="ARBA00031636"/>
    </source>
</evidence>
<evidence type="ECO:0000256" key="3">
    <source>
        <dbReference type="ARBA" id="ARBA00010199"/>
    </source>
</evidence>
<organism evidence="14 15">
    <name type="scientific">Lactococcus termiticola</name>
    <dbReference type="NCBI Taxonomy" id="2169526"/>
    <lineage>
        <taxon>Bacteria</taxon>
        <taxon>Bacillati</taxon>
        <taxon>Bacillota</taxon>
        <taxon>Bacilli</taxon>
        <taxon>Lactobacillales</taxon>
        <taxon>Streptococcaceae</taxon>
        <taxon>Lactococcus</taxon>
    </lineage>
</organism>
<dbReference type="NCBIfam" id="TIGR00797">
    <property type="entry name" value="matE"/>
    <property type="match status" value="1"/>
</dbReference>
<comment type="similarity">
    <text evidence="3">Belongs to the multi antimicrobial extrusion (MATE) (TC 2.A.66.1) family.</text>
</comment>
<evidence type="ECO:0000256" key="5">
    <source>
        <dbReference type="ARBA" id="ARBA00022448"/>
    </source>
</evidence>
<evidence type="ECO:0000313" key="15">
    <source>
        <dbReference type="Proteomes" id="UP000245021"/>
    </source>
</evidence>
<feature type="transmembrane region" description="Helical" evidence="13">
    <location>
        <begin position="272"/>
        <end position="293"/>
    </location>
</feature>
<dbReference type="Proteomes" id="UP000245021">
    <property type="component" value="Unassembled WGS sequence"/>
</dbReference>
<evidence type="ECO:0000256" key="11">
    <source>
        <dbReference type="ARBA" id="ARBA00023136"/>
    </source>
</evidence>
<name>A0A2R5HKH4_9LACT</name>
<dbReference type="EMBL" id="BFFO01000010">
    <property type="protein sequence ID" value="GBG97338.1"/>
    <property type="molecule type" value="Genomic_DNA"/>
</dbReference>
<dbReference type="InterPro" id="IPR050222">
    <property type="entry name" value="MATE_MdtK"/>
</dbReference>
<keyword evidence="7" id="KW-1003">Cell membrane</keyword>
<evidence type="ECO:0000256" key="6">
    <source>
        <dbReference type="ARBA" id="ARBA00022449"/>
    </source>
</evidence>
<keyword evidence="10" id="KW-0406">Ion transport</keyword>
<dbReference type="InterPro" id="IPR002528">
    <property type="entry name" value="MATE_fam"/>
</dbReference>
<dbReference type="RefSeq" id="WP_109246296.1">
    <property type="nucleotide sequence ID" value="NZ_BFFO01000010.1"/>
</dbReference>
<sequence length="428" mass="45946">MASTKSILKFALPAVVENFLQMLMTLMDTFLVARISLSAVAGVALAGNILTVYQAVFVAIGTVISSLLARAWAREKETGEATGLLASSQKLIWLVGIFLGLISIIGARAMTTLLGARGTMAGEARVYLMLVGGFMLFLALMTVYGAFLRASGDTKTPMMASFYANGLNIIFAGLFIFGLHWGVIGAGLGTVLARAIGAFFLYNKCRSAQIDVSFHFWKQKISRELLHLSGPATAERLVMRFGDLIVIALIISFGAKIYAGNAIGENITQFNYMPGFGMATATVILGASAFGQQDPEGLKAIVRKSYWLTALMMVLVGAVILLASDALGRLFTKDAVALSANHTVILFSLLATIFTAGTLIYTAAHQSVGNTRLPFLATSVGMLIVRVVLGFVFGHLLGLGLEGVWLAVIADNLFRFIFLKWRFQKALK</sequence>
<keyword evidence="9 13" id="KW-1133">Transmembrane helix</keyword>
<feature type="transmembrane region" description="Helical" evidence="13">
    <location>
        <begin position="305"/>
        <end position="324"/>
    </location>
</feature>
<proteinExistence type="inferred from homology"/>
<dbReference type="Pfam" id="PF01554">
    <property type="entry name" value="MatE"/>
    <property type="match status" value="2"/>
</dbReference>
<protein>
    <recommendedName>
        <fullName evidence="4">Probable multidrug resistance protein NorM</fullName>
    </recommendedName>
    <alternativeName>
        <fullName evidence="12">Multidrug-efflux transporter</fullName>
    </alternativeName>
</protein>
<gene>
    <name evidence="14" type="primary">matE_2</name>
    <name evidence="14" type="ORF">NtB2_01477</name>
</gene>
<dbReference type="GO" id="GO:0015297">
    <property type="term" value="F:antiporter activity"/>
    <property type="evidence" value="ECO:0007669"/>
    <property type="project" value="UniProtKB-KW"/>
</dbReference>
<dbReference type="GO" id="GO:0006811">
    <property type="term" value="P:monoatomic ion transport"/>
    <property type="evidence" value="ECO:0007669"/>
    <property type="project" value="UniProtKB-KW"/>
</dbReference>
<comment type="subcellular location">
    <subcellularLocation>
        <location evidence="2">Cell membrane</location>
        <topology evidence="2">Multi-pass membrane protein</topology>
    </subcellularLocation>
</comment>
<accession>A0A2R5HKH4</accession>
<evidence type="ECO:0000256" key="7">
    <source>
        <dbReference type="ARBA" id="ARBA00022475"/>
    </source>
</evidence>
<reference evidence="14 15" key="1">
    <citation type="journal article" date="2018" name="Genome Announc.">
        <title>Draft Genome Sequence of Lactococcus sp. Strain NtB2 (JCM 32569), Isolated from the Gut of the Higher Termite Nasutitermes takasagoensis.</title>
        <authorList>
            <person name="Noda S."/>
            <person name="Aihara C."/>
            <person name="Yuki M."/>
            <person name="Ohkuma M."/>
        </authorList>
    </citation>
    <scope>NUCLEOTIDE SEQUENCE [LARGE SCALE GENOMIC DNA]</scope>
    <source>
        <strain evidence="14 15">NtB2</strain>
    </source>
</reference>
<keyword evidence="6" id="KW-0050">Antiport</keyword>
<keyword evidence="11 13" id="KW-0472">Membrane</keyword>
<dbReference type="PIRSF" id="PIRSF006603">
    <property type="entry name" value="DinF"/>
    <property type="match status" value="1"/>
</dbReference>
<feature type="transmembrane region" description="Helical" evidence="13">
    <location>
        <begin position="344"/>
        <end position="363"/>
    </location>
</feature>
<evidence type="ECO:0000256" key="10">
    <source>
        <dbReference type="ARBA" id="ARBA00023065"/>
    </source>
</evidence>
<feature type="transmembrane region" description="Helical" evidence="13">
    <location>
        <begin position="29"/>
        <end position="46"/>
    </location>
</feature>
<dbReference type="GO" id="GO:0042910">
    <property type="term" value="F:xenobiotic transmembrane transporter activity"/>
    <property type="evidence" value="ECO:0007669"/>
    <property type="project" value="InterPro"/>
</dbReference>
<dbReference type="PANTHER" id="PTHR43298">
    <property type="entry name" value="MULTIDRUG RESISTANCE PROTEIN NORM-RELATED"/>
    <property type="match status" value="1"/>
</dbReference>
<dbReference type="PANTHER" id="PTHR43298:SF2">
    <property type="entry name" value="FMN_FAD EXPORTER YEEO-RELATED"/>
    <property type="match status" value="1"/>
</dbReference>
<feature type="transmembrane region" description="Helical" evidence="13">
    <location>
        <begin position="52"/>
        <end position="71"/>
    </location>
</feature>
<comment type="function">
    <text evidence="1">Multidrug efflux pump.</text>
</comment>
<evidence type="ECO:0000313" key="14">
    <source>
        <dbReference type="EMBL" id="GBG97338.1"/>
    </source>
</evidence>
<evidence type="ECO:0000256" key="1">
    <source>
        <dbReference type="ARBA" id="ARBA00003408"/>
    </source>
</evidence>
<evidence type="ECO:0000256" key="4">
    <source>
        <dbReference type="ARBA" id="ARBA00020268"/>
    </source>
</evidence>
<dbReference type="InterPro" id="IPR048279">
    <property type="entry name" value="MdtK-like"/>
</dbReference>
<feature type="transmembrane region" description="Helical" evidence="13">
    <location>
        <begin position="91"/>
        <end position="114"/>
    </location>
</feature>
<evidence type="ECO:0000256" key="9">
    <source>
        <dbReference type="ARBA" id="ARBA00022989"/>
    </source>
</evidence>
<keyword evidence="8 13" id="KW-0812">Transmembrane</keyword>
<dbReference type="GO" id="GO:0005886">
    <property type="term" value="C:plasma membrane"/>
    <property type="evidence" value="ECO:0007669"/>
    <property type="project" value="UniProtKB-SubCell"/>
</dbReference>
<evidence type="ECO:0000256" key="2">
    <source>
        <dbReference type="ARBA" id="ARBA00004651"/>
    </source>
</evidence>
<feature type="transmembrane region" description="Helical" evidence="13">
    <location>
        <begin position="126"/>
        <end position="148"/>
    </location>
</feature>
<keyword evidence="15" id="KW-1185">Reference proteome</keyword>
<comment type="caution">
    <text evidence="14">The sequence shown here is derived from an EMBL/GenBank/DDBJ whole genome shotgun (WGS) entry which is preliminary data.</text>
</comment>
<dbReference type="AlphaFoldDB" id="A0A2R5HKH4"/>
<keyword evidence="5" id="KW-0813">Transport</keyword>
<dbReference type="OrthoDB" id="9806302at2"/>